<dbReference type="EMBL" id="CAWUPB010000913">
    <property type="protein sequence ID" value="CAK7332691.1"/>
    <property type="molecule type" value="Genomic_DNA"/>
</dbReference>
<evidence type="ECO:0000313" key="2">
    <source>
        <dbReference type="Proteomes" id="UP001314170"/>
    </source>
</evidence>
<comment type="caution">
    <text evidence="1">The sequence shown here is derived from an EMBL/GenBank/DDBJ whole genome shotgun (WGS) entry which is preliminary data.</text>
</comment>
<reference evidence="1 2" key="1">
    <citation type="submission" date="2024-01" db="EMBL/GenBank/DDBJ databases">
        <authorList>
            <person name="Waweru B."/>
        </authorList>
    </citation>
    <scope>NUCLEOTIDE SEQUENCE [LARGE SCALE GENOMIC DNA]</scope>
</reference>
<dbReference type="Proteomes" id="UP001314170">
    <property type="component" value="Unassembled WGS sequence"/>
</dbReference>
<organism evidence="1 2">
    <name type="scientific">Dovyalis caffra</name>
    <dbReference type="NCBI Taxonomy" id="77055"/>
    <lineage>
        <taxon>Eukaryota</taxon>
        <taxon>Viridiplantae</taxon>
        <taxon>Streptophyta</taxon>
        <taxon>Embryophyta</taxon>
        <taxon>Tracheophyta</taxon>
        <taxon>Spermatophyta</taxon>
        <taxon>Magnoliopsida</taxon>
        <taxon>eudicotyledons</taxon>
        <taxon>Gunneridae</taxon>
        <taxon>Pentapetalae</taxon>
        <taxon>rosids</taxon>
        <taxon>fabids</taxon>
        <taxon>Malpighiales</taxon>
        <taxon>Salicaceae</taxon>
        <taxon>Flacourtieae</taxon>
        <taxon>Dovyalis</taxon>
    </lineage>
</organism>
<proteinExistence type="predicted"/>
<name>A0AAV1RBK1_9ROSI</name>
<dbReference type="AlphaFoldDB" id="A0AAV1RBK1"/>
<feature type="non-terminal residue" evidence="1">
    <location>
        <position position="55"/>
    </location>
</feature>
<protein>
    <submittedName>
        <fullName evidence="1">Uncharacterized protein</fullName>
    </submittedName>
</protein>
<gene>
    <name evidence="1" type="ORF">DCAF_LOCUS9110</name>
</gene>
<keyword evidence="2" id="KW-1185">Reference proteome</keyword>
<accession>A0AAV1RBK1</accession>
<evidence type="ECO:0000313" key="1">
    <source>
        <dbReference type="EMBL" id="CAK7332691.1"/>
    </source>
</evidence>
<sequence>MPLPFTTSSYLSSTLYRCQDATIISLTQTCNPLQFSQNSAPTTNLHTLKPLKVLG</sequence>